<evidence type="ECO:0000256" key="5">
    <source>
        <dbReference type="ARBA" id="ARBA00022763"/>
    </source>
</evidence>
<dbReference type="GeneID" id="5545411"/>
<evidence type="ECO:0000313" key="11">
    <source>
        <dbReference type="EMBL" id="EDO17206.1"/>
    </source>
</evidence>
<comment type="similarity">
    <text evidence="2">Belongs to the proteasome subunit S5B/HSM3 family.</text>
</comment>
<feature type="domain" description="DNA mismatch repair protein HSM3 C-terminal" evidence="9">
    <location>
        <begin position="308"/>
        <end position="482"/>
    </location>
</feature>
<dbReference type="AlphaFoldDB" id="A7TKI4"/>
<dbReference type="OMA" id="YMEQMVL"/>
<dbReference type="CDD" id="cd12794">
    <property type="entry name" value="Hsm3_like"/>
    <property type="match status" value="1"/>
</dbReference>
<sequence length="482" mass="55683">MTETVGNDYLDAVVDEIVNSLQARPLPDDINSIIEKCSLNFGISTTTLKGSKRILEGIKSVILDDTVVSSVDFELLLNLLQTVVNLCPYDDVLSVFTIEDLKNSLLSDFEPLMIVSTDVISHSYPKGILSSTELFDILLNLLFDKETSIPVVNSIERAFGNLSCDELVRKRILENNLPLLVNIKNNFEMITRSRLLDLLTSLFRYIEKHEFDEQLFITNDNEIKKILDIDIFMFLHITMYYNKLLDELQIREFSKDTKYWVLQYLIPIFDSFGSIYADLEENIEVKLYGLSYLFKLFRNISFLEDETIFRKLDVSFLKISNSNEHIIDFMSFVKPNYLLKYHKELVLDLSVVSPSKLGILRNLIGDEQCFNEIEEHLTSNSIIALPYLEQMVLLEKLSQYEYSTVFLINTLPKVMNNLIHSQDSDVTEPETVRLRENTIENLLRFGATVLDIWGLPLREELNQIRFGRTNKEAEAHVASSYI</sequence>
<dbReference type="GO" id="GO:0006298">
    <property type="term" value="P:mismatch repair"/>
    <property type="evidence" value="ECO:0007669"/>
    <property type="project" value="EnsemblFungi"/>
</dbReference>
<evidence type="ECO:0000256" key="1">
    <source>
        <dbReference type="ARBA" id="ARBA00004496"/>
    </source>
</evidence>
<keyword evidence="12" id="KW-1185">Reference proteome</keyword>
<evidence type="ECO:0000256" key="8">
    <source>
        <dbReference type="ARBA" id="ARBA00024671"/>
    </source>
</evidence>
<dbReference type="InterPro" id="IPR041335">
    <property type="entry name" value="HSM3_N"/>
</dbReference>
<dbReference type="KEGG" id="vpo:Kpol_1035p19"/>
<dbReference type="FunCoup" id="A7TKI4">
    <property type="interactions" value="140"/>
</dbReference>
<evidence type="ECO:0000256" key="4">
    <source>
        <dbReference type="ARBA" id="ARBA00022490"/>
    </source>
</evidence>
<keyword evidence="5" id="KW-0227">DNA damage</keyword>
<proteinExistence type="inferred from homology"/>
<name>A7TKI4_VANPO</name>
<dbReference type="OrthoDB" id="4074002at2759"/>
<organism evidence="12">
    <name type="scientific">Vanderwaltozyma polyspora (strain ATCC 22028 / DSM 70294 / BCRC 21397 / CBS 2163 / NBRC 10782 / NRRL Y-8283 / UCD 57-17)</name>
    <name type="common">Kluyveromyces polysporus</name>
    <dbReference type="NCBI Taxonomy" id="436907"/>
    <lineage>
        <taxon>Eukaryota</taxon>
        <taxon>Fungi</taxon>
        <taxon>Dikarya</taxon>
        <taxon>Ascomycota</taxon>
        <taxon>Saccharomycotina</taxon>
        <taxon>Saccharomycetes</taxon>
        <taxon>Saccharomycetales</taxon>
        <taxon>Saccharomycetaceae</taxon>
        <taxon>Vanderwaltozyma</taxon>
    </lineage>
</organism>
<comment type="subcellular location">
    <subcellularLocation>
        <location evidence="1">Cytoplasm</location>
    </subcellularLocation>
</comment>
<dbReference type="STRING" id="436907.A7TKI4"/>
<dbReference type="Gene3D" id="1.25.10.50">
    <property type="match status" value="1"/>
</dbReference>
<evidence type="ECO:0000313" key="12">
    <source>
        <dbReference type="Proteomes" id="UP000000267"/>
    </source>
</evidence>
<dbReference type="eggNOG" id="ENOG502QWEK">
    <property type="taxonomic scope" value="Eukaryota"/>
</dbReference>
<evidence type="ECO:0000259" key="9">
    <source>
        <dbReference type="Pfam" id="PF18794"/>
    </source>
</evidence>
<dbReference type="Pfam" id="PF18795">
    <property type="entry name" value="HSM3_N"/>
    <property type="match status" value="1"/>
</dbReference>
<dbReference type="GO" id="GO:0005634">
    <property type="term" value="C:nucleus"/>
    <property type="evidence" value="ECO:0007669"/>
    <property type="project" value="EnsemblFungi"/>
</dbReference>
<keyword evidence="7" id="KW-0234">DNA repair</keyword>
<keyword evidence="6" id="KW-0143">Chaperone</keyword>
<feature type="domain" description="DNA mismatch repair protein HSM3 N-terminal" evidence="10">
    <location>
        <begin position="12"/>
        <end position="246"/>
    </location>
</feature>
<protein>
    <recommendedName>
        <fullName evidence="3">DNA mismatch repair protein HSM3</fullName>
    </recommendedName>
</protein>
<dbReference type="GO" id="GO:0070682">
    <property type="term" value="P:proteasome regulatory particle assembly"/>
    <property type="evidence" value="ECO:0007669"/>
    <property type="project" value="EnsemblFungi"/>
</dbReference>
<comment type="function">
    <text evidence="8">Involved in DNA mismatch repair in slow-growing cells. Acts as a chaperone during the assembly of the 26S proteasome, specifically of the base subcomplex of the 19S regulatory complex (RC).</text>
</comment>
<dbReference type="Gene3D" id="1.25.40.580">
    <property type="match status" value="1"/>
</dbReference>
<evidence type="ECO:0000256" key="6">
    <source>
        <dbReference type="ARBA" id="ARBA00023186"/>
    </source>
</evidence>
<evidence type="ECO:0000256" key="3">
    <source>
        <dbReference type="ARBA" id="ARBA00019167"/>
    </source>
</evidence>
<dbReference type="Pfam" id="PF18794">
    <property type="entry name" value="HSM3_C"/>
    <property type="match status" value="1"/>
</dbReference>
<dbReference type="GO" id="GO:0044183">
    <property type="term" value="F:protein folding chaperone"/>
    <property type="evidence" value="ECO:0007669"/>
    <property type="project" value="EnsemblFungi"/>
</dbReference>
<dbReference type="EMBL" id="DS480408">
    <property type="protein sequence ID" value="EDO17206.1"/>
    <property type="molecule type" value="Genomic_DNA"/>
</dbReference>
<dbReference type="GO" id="GO:0005829">
    <property type="term" value="C:cytosol"/>
    <property type="evidence" value="ECO:0007669"/>
    <property type="project" value="EnsemblFungi"/>
</dbReference>
<dbReference type="InterPro" id="IPR040752">
    <property type="entry name" value="HSM3_C"/>
</dbReference>
<dbReference type="Proteomes" id="UP000000267">
    <property type="component" value="Unassembled WGS sequence"/>
</dbReference>
<evidence type="ECO:0000256" key="2">
    <source>
        <dbReference type="ARBA" id="ARBA00006823"/>
    </source>
</evidence>
<evidence type="ECO:0000256" key="7">
    <source>
        <dbReference type="ARBA" id="ARBA00023204"/>
    </source>
</evidence>
<gene>
    <name evidence="11" type="ORF">Kpol_1035p19</name>
</gene>
<evidence type="ECO:0000259" key="10">
    <source>
        <dbReference type="Pfam" id="PF18795"/>
    </source>
</evidence>
<reference evidence="11 12" key="1">
    <citation type="journal article" date="2007" name="Proc. Natl. Acad. Sci. U.S.A.">
        <title>Independent sorting-out of thousands of duplicated gene pairs in two yeast species descended from a whole-genome duplication.</title>
        <authorList>
            <person name="Scannell D.R."/>
            <person name="Frank A.C."/>
            <person name="Conant G.C."/>
            <person name="Byrne K.P."/>
            <person name="Woolfit M."/>
            <person name="Wolfe K.H."/>
        </authorList>
    </citation>
    <scope>NUCLEOTIDE SEQUENCE [LARGE SCALE GENOMIC DNA]</scope>
    <source>
        <strain evidence="12">ATCC 22028 / DSM 70294 / BCRC 21397 / CBS 2163 / NBRC 10782 / NRRL Y-8283 / UCD 57-17</strain>
    </source>
</reference>
<dbReference type="PhylomeDB" id="A7TKI4"/>
<dbReference type="RefSeq" id="XP_001645064.1">
    <property type="nucleotide sequence ID" value="XM_001645014.1"/>
</dbReference>
<dbReference type="InParanoid" id="A7TKI4"/>
<dbReference type="HOGENOM" id="CLU_044760_0_0_1"/>
<keyword evidence="4" id="KW-0963">Cytoplasm</keyword>
<accession>A7TKI4</accession>